<feature type="compositionally biased region" description="Basic and acidic residues" evidence="2">
    <location>
        <begin position="368"/>
        <end position="389"/>
    </location>
</feature>
<gene>
    <name evidence="5" type="ORF">NG895_24995</name>
</gene>
<organism evidence="5 6">
    <name type="scientific">Aeoliella straminimaris</name>
    <dbReference type="NCBI Taxonomy" id="2954799"/>
    <lineage>
        <taxon>Bacteria</taxon>
        <taxon>Pseudomonadati</taxon>
        <taxon>Planctomycetota</taxon>
        <taxon>Planctomycetia</taxon>
        <taxon>Pirellulales</taxon>
        <taxon>Lacipirellulaceae</taxon>
        <taxon>Aeoliella</taxon>
    </lineage>
</organism>
<keyword evidence="1" id="KW-0482">Metalloprotease</keyword>
<feature type="compositionally biased region" description="Low complexity" evidence="2">
    <location>
        <begin position="390"/>
        <end position="404"/>
    </location>
</feature>
<protein>
    <submittedName>
        <fullName evidence="5">Mov34/MPN/PAD-1 family protein</fullName>
    </submittedName>
</protein>
<evidence type="ECO:0000256" key="3">
    <source>
        <dbReference type="SAM" id="Phobius"/>
    </source>
</evidence>
<feature type="transmembrane region" description="Helical" evidence="3">
    <location>
        <begin position="213"/>
        <end position="231"/>
    </location>
</feature>
<dbReference type="Gene3D" id="3.40.140.10">
    <property type="entry name" value="Cytidine Deaminase, domain 2"/>
    <property type="match status" value="1"/>
</dbReference>
<dbReference type="InterPro" id="IPR000555">
    <property type="entry name" value="JAMM/MPN+_dom"/>
</dbReference>
<dbReference type="PROSITE" id="PS50249">
    <property type="entry name" value="MPN"/>
    <property type="match status" value="1"/>
</dbReference>
<dbReference type="SMART" id="SM00232">
    <property type="entry name" value="JAB_MPN"/>
    <property type="match status" value="1"/>
</dbReference>
<comment type="caution">
    <text evidence="5">The sequence shown here is derived from an EMBL/GenBank/DDBJ whole genome shotgun (WGS) entry which is preliminary data.</text>
</comment>
<name>A0A9X2FEE7_9BACT</name>
<keyword evidence="3" id="KW-1133">Transmembrane helix</keyword>
<keyword evidence="1" id="KW-0645">Protease</keyword>
<keyword evidence="3" id="KW-0472">Membrane</keyword>
<dbReference type="InterPro" id="IPR050242">
    <property type="entry name" value="JAMM_MPN+_peptidase_M67A"/>
</dbReference>
<accession>A0A9X2FEE7</accession>
<dbReference type="InterPro" id="IPR037518">
    <property type="entry name" value="MPN"/>
</dbReference>
<evidence type="ECO:0000256" key="2">
    <source>
        <dbReference type="SAM" id="MobiDB-lite"/>
    </source>
</evidence>
<dbReference type="GO" id="GO:0008237">
    <property type="term" value="F:metallopeptidase activity"/>
    <property type="evidence" value="ECO:0007669"/>
    <property type="project" value="UniProtKB-KW"/>
</dbReference>
<keyword evidence="3" id="KW-0812">Transmembrane</keyword>
<reference evidence="5" key="1">
    <citation type="submission" date="2022-06" db="EMBL/GenBank/DDBJ databases">
        <title>Aeoliella straminimaris, a novel planctomycete from sediments.</title>
        <authorList>
            <person name="Vitorino I.R."/>
            <person name="Lage O.M."/>
        </authorList>
    </citation>
    <scope>NUCLEOTIDE SEQUENCE</scope>
    <source>
        <strain evidence="5">ICT_H6.2</strain>
    </source>
</reference>
<dbReference type="RefSeq" id="WP_252855280.1">
    <property type="nucleotide sequence ID" value="NZ_JAMXLR010000089.1"/>
</dbReference>
<feature type="compositionally biased region" description="Basic and acidic residues" evidence="2">
    <location>
        <begin position="345"/>
        <end position="359"/>
    </location>
</feature>
<evidence type="ECO:0000313" key="6">
    <source>
        <dbReference type="Proteomes" id="UP001155241"/>
    </source>
</evidence>
<dbReference type="EMBL" id="JAMXLR010000089">
    <property type="protein sequence ID" value="MCO6047169.1"/>
    <property type="molecule type" value="Genomic_DNA"/>
</dbReference>
<proteinExistence type="predicted"/>
<dbReference type="SUPFAM" id="SSF102712">
    <property type="entry name" value="JAB1/MPN domain"/>
    <property type="match status" value="1"/>
</dbReference>
<feature type="region of interest" description="Disordered" evidence="2">
    <location>
        <begin position="345"/>
        <end position="404"/>
    </location>
</feature>
<dbReference type="Pfam" id="PF01398">
    <property type="entry name" value="JAB"/>
    <property type="match status" value="1"/>
</dbReference>
<evidence type="ECO:0000313" key="5">
    <source>
        <dbReference type="EMBL" id="MCO6047169.1"/>
    </source>
</evidence>
<dbReference type="Proteomes" id="UP001155241">
    <property type="component" value="Unassembled WGS sequence"/>
</dbReference>
<keyword evidence="1" id="KW-0378">Hydrolase</keyword>
<feature type="domain" description="MPN" evidence="4">
    <location>
        <begin position="29"/>
        <end position="173"/>
    </location>
</feature>
<dbReference type="PANTHER" id="PTHR10410">
    <property type="entry name" value="EUKARYOTIC TRANSLATION INITIATION FACTOR 3 -RELATED"/>
    <property type="match status" value="1"/>
</dbReference>
<sequence length="404" mass="44800">MSELDVADLTNDSLPEASFPANPISDFRLYMEPEVHQGTWAHAKEDTSVEICGVLVGRWERDENGPYAVVTNYIRCESAASKFAEVTFTHESWSQINEEMDSKYSDARIVGWYHSHPDFGIFLSDRDCFIHEHFFSNAGQVAFVVDPVRDLEGMFAWRSGKPTPLEHYWVGDRIEIGAVDSKSSASANASTGAATSEAYSAGAAPPRSWLQELLMLLLVGLLFFMLGQFLAGQKSRWEREMIERGAVAHYGTNKIMKIGLEENLQLVSERLGELSKSLKELPAAGVELDEDAQQAANSLRRDLETNLVLCRDAIDRINRTYGLSDAERQTLLLIVAKKRAELEKAFKEPQKSNEKKKTEASSTSAETIPDKAKEQEKPAETPAAEKEPDAAAPSETTSTTSASE</sequence>
<keyword evidence="6" id="KW-1185">Reference proteome</keyword>
<dbReference type="AlphaFoldDB" id="A0A9X2FEE7"/>
<evidence type="ECO:0000256" key="1">
    <source>
        <dbReference type="ARBA" id="ARBA00023049"/>
    </source>
</evidence>
<evidence type="ECO:0000259" key="4">
    <source>
        <dbReference type="PROSITE" id="PS50249"/>
    </source>
</evidence>